<dbReference type="EMBL" id="QGMZ01000018">
    <property type="protein sequence ID" value="PWR73400.1"/>
    <property type="molecule type" value="Genomic_DNA"/>
</dbReference>
<sequence>MSRISIIGIIILGSIFFASPFALAVNQTHEDPIIGTYEYTAGDYVEAYSFLADSVFEAEGLGKQFNGTWEKISDLEYRATFREKNSTDDTNMTSDIFLYDPKTDLLWYPAHHRKE</sequence>
<comment type="caution">
    <text evidence="1">The sequence shown here is derived from an EMBL/GenBank/DDBJ whole genome shotgun (WGS) entry which is preliminary data.</text>
</comment>
<reference evidence="1 2" key="1">
    <citation type="submission" date="2018-05" db="EMBL/GenBank/DDBJ databases">
        <title>Draft genome of Methanospirillum stamsii Pt1.</title>
        <authorList>
            <person name="Dueholm M.S."/>
            <person name="Nielsen P.H."/>
            <person name="Bakmann L.F."/>
            <person name="Otzen D.E."/>
        </authorList>
    </citation>
    <scope>NUCLEOTIDE SEQUENCE [LARGE SCALE GENOMIC DNA]</scope>
    <source>
        <strain evidence="1 2">Pt1</strain>
    </source>
</reference>
<dbReference type="Proteomes" id="UP000245934">
    <property type="component" value="Unassembled WGS sequence"/>
</dbReference>
<proteinExistence type="predicted"/>
<protein>
    <submittedName>
        <fullName evidence="1">Uncharacterized protein</fullName>
    </submittedName>
</protein>
<name>A0A2V2N496_9EURY</name>
<evidence type="ECO:0000313" key="2">
    <source>
        <dbReference type="Proteomes" id="UP000245934"/>
    </source>
</evidence>
<dbReference type="RefSeq" id="WP_109940811.1">
    <property type="nucleotide sequence ID" value="NZ_CP176366.1"/>
</dbReference>
<organism evidence="1 2">
    <name type="scientific">Methanospirillum stamsii</name>
    <dbReference type="NCBI Taxonomy" id="1277351"/>
    <lineage>
        <taxon>Archaea</taxon>
        <taxon>Methanobacteriati</taxon>
        <taxon>Methanobacteriota</taxon>
        <taxon>Stenosarchaea group</taxon>
        <taxon>Methanomicrobia</taxon>
        <taxon>Methanomicrobiales</taxon>
        <taxon>Methanospirillaceae</taxon>
        <taxon>Methanospirillum</taxon>
    </lineage>
</organism>
<keyword evidence="2" id="KW-1185">Reference proteome</keyword>
<dbReference type="AlphaFoldDB" id="A0A2V2N496"/>
<dbReference type="GeneID" id="97608902"/>
<evidence type="ECO:0000313" key="1">
    <source>
        <dbReference type="EMBL" id="PWR73400.1"/>
    </source>
</evidence>
<accession>A0A2V2N496</accession>
<gene>
    <name evidence="1" type="ORF">DLD82_09095</name>
</gene>